<dbReference type="Pfam" id="PF08545">
    <property type="entry name" value="ACP_syn_III"/>
    <property type="match status" value="1"/>
</dbReference>
<gene>
    <name evidence="12" type="primary">fabH</name>
    <name evidence="12" type="ORF">Sipo8835_03200</name>
</gene>
<keyword evidence="5 12" id="KW-0808">Transferase</keyword>
<evidence type="ECO:0000256" key="4">
    <source>
        <dbReference type="ARBA" id="ARBA00022516"/>
    </source>
</evidence>
<dbReference type="InterPro" id="IPR013751">
    <property type="entry name" value="ACP_syn_III_N"/>
</dbReference>
<evidence type="ECO:0000256" key="9">
    <source>
        <dbReference type="ARBA" id="ARBA00023315"/>
    </source>
</evidence>
<evidence type="ECO:0000259" key="11">
    <source>
        <dbReference type="Pfam" id="PF08545"/>
    </source>
</evidence>
<keyword evidence="8" id="KW-0275">Fatty acid biosynthesis</keyword>
<sequence length="329" mass="33419">MSNSSAPVVRDGAVRAAGAGSRIVAVAGVRPRRIVSNTELGEPLGVSAEWIERRVGIRERRFAGPEESLTGMGATAAAKALSAAGLTPADVDVLVLATCSMPSPMPNGAASVAALLGVPTVAAFDVNAACAGFCYGLGIADGLVRSGTSRCALVVGAERMTDWVDPMDVDTATVFADGAGAAVVVAAEHTGIHPVVWGGDGDKASLITIPDRHGSVTMSGQAVYRWVTTELVQVAQEACARAGLAPQDLKGLVTHQANLRMMERLATGLGATNAAVARDIVETGNTSAASVPLALTRLIDLGHIRTGDPVLLMGFGAGLSYAAQVISCP</sequence>
<dbReference type="GO" id="GO:0044550">
    <property type="term" value="P:secondary metabolite biosynthetic process"/>
    <property type="evidence" value="ECO:0007669"/>
    <property type="project" value="TreeGrafter"/>
</dbReference>
<dbReference type="AlphaFoldDB" id="A0AAE8W808"/>
<dbReference type="GO" id="GO:0033818">
    <property type="term" value="F:beta-ketoacyl-acyl-carrier-protein synthase III activity"/>
    <property type="evidence" value="ECO:0007669"/>
    <property type="project" value="UniProtKB-EC"/>
</dbReference>
<dbReference type="Proteomes" id="UP000318720">
    <property type="component" value="Unassembled WGS sequence"/>
</dbReference>
<organism evidence="12 13">
    <name type="scientific">Streptomyces ipomoeae</name>
    <dbReference type="NCBI Taxonomy" id="103232"/>
    <lineage>
        <taxon>Bacteria</taxon>
        <taxon>Bacillati</taxon>
        <taxon>Actinomycetota</taxon>
        <taxon>Actinomycetes</taxon>
        <taxon>Kitasatosporales</taxon>
        <taxon>Streptomycetaceae</taxon>
        <taxon>Streptomyces</taxon>
    </lineage>
</organism>
<evidence type="ECO:0000313" key="12">
    <source>
        <dbReference type="EMBL" id="TQE38994.1"/>
    </source>
</evidence>
<dbReference type="InterPro" id="IPR004655">
    <property type="entry name" value="FabH"/>
</dbReference>
<keyword evidence="7" id="KW-0443">Lipid metabolism</keyword>
<dbReference type="EMBL" id="SPAZ01000033">
    <property type="protein sequence ID" value="TQE38994.1"/>
    <property type="molecule type" value="Genomic_DNA"/>
</dbReference>
<protein>
    <submittedName>
        <fullName evidence="12">Beta-ketoacyl-ACP synthase III</fullName>
        <ecNumber evidence="12">2.3.1.180</ecNumber>
    </submittedName>
</protein>
<keyword evidence="4" id="KW-0444">Lipid biosynthesis</keyword>
<keyword evidence="6" id="KW-0276">Fatty acid metabolism</keyword>
<comment type="caution">
    <text evidence="12">The sequence shown here is derived from an EMBL/GenBank/DDBJ whole genome shotgun (WGS) entry which is preliminary data.</text>
</comment>
<dbReference type="PANTHER" id="PTHR34069">
    <property type="entry name" value="3-OXOACYL-[ACYL-CARRIER-PROTEIN] SYNTHASE 3"/>
    <property type="match status" value="1"/>
</dbReference>
<dbReference type="InterPro" id="IPR013747">
    <property type="entry name" value="ACP_syn_III_C"/>
</dbReference>
<proteinExistence type="inferred from homology"/>
<dbReference type="CDD" id="cd00830">
    <property type="entry name" value="KAS_III"/>
    <property type="match status" value="1"/>
</dbReference>
<evidence type="ECO:0000256" key="3">
    <source>
        <dbReference type="ARBA" id="ARBA00022490"/>
    </source>
</evidence>
<dbReference type="NCBIfam" id="TIGR00747">
    <property type="entry name" value="fabH"/>
    <property type="match status" value="1"/>
</dbReference>
<evidence type="ECO:0000256" key="7">
    <source>
        <dbReference type="ARBA" id="ARBA00023098"/>
    </source>
</evidence>
<comment type="pathway">
    <text evidence="1">Lipid metabolism.</text>
</comment>
<keyword evidence="9 12" id="KW-0012">Acyltransferase</keyword>
<dbReference type="EC" id="2.3.1.180" evidence="12"/>
<reference evidence="12 13" key="1">
    <citation type="submission" date="2019-03" db="EMBL/GenBank/DDBJ databases">
        <title>Comparative genomic analyses of the sweetpotato soil rot pathogen, Streptomyces ipomoeae.</title>
        <authorList>
            <person name="Ruschel Soares N."/>
            <person name="Badger J.H."/>
            <person name="Huguet-Tapia J.C."/>
            <person name="Clark C.A."/>
            <person name="Pettis G.S."/>
        </authorList>
    </citation>
    <scope>NUCLEOTIDE SEQUENCE [LARGE SCALE GENOMIC DNA]</scope>
    <source>
        <strain evidence="12 13">88-35</strain>
    </source>
</reference>
<evidence type="ECO:0000256" key="1">
    <source>
        <dbReference type="ARBA" id="ARBA00005189"/>
    </source>
</evidence>
<evidence type="ECO:0000256" key="2">
    <source>
        <dbReference type="ARBA" id="ARBA00008642"/>
    </source>
</evidence>
<evidence type="ECO:0000259" key="10">
    <source>
        <dbReference type="Pfam" id="PF08541"/>
    </source>
</evidence>
<dbReference type="RefSeq" id="WP_141580651.1">
    <property type="nucleotide sequence ID" value="NZ_JARAVA010000116.1"/>
</dbReference>
<evidence type="ECO:0000256" key="8">
    <source>
        <dbReference type="ARBA" id="ARBA00023160"/>
    </source>
</evidence>
<dbReference type="Gene3D" id="3.40.47.10">
    <property type="match status" value="1"/>
</dbReference>
<dbReference type="GO" id="GO:0004315">
    <property type="term" value="F:3-oxoacyl-[acyl-carrier-protein] synthase activity"/>
    <property type="evidence" value="ECO:0007669"/>
    <property type="project" value="InterPro"/>
</dbReference>
<keyword evidence="3" id="KW-0963">Cytoplasm</keyword>
<dbReference type="NCBIfam" id="NF006829">
    <property type="entry name" value="PRK09352.1"/>
    <property type="match status" value="1"/>
</dbReference>
<evidence type="ECO:0000256" key="6">
    <source>
        <dbReference type="ARBA" id="ARBA00022832"/>
    </source>
</evidence>
<dbReference type="InterPro" id="IPR016039">
    <property type="entry name" value="Thiolase-like"/>
</dbReference>
<comment type="similarity">
    <text evidence="2">Belongs to the thiolase-like superfamily. FabH family.</text>
</comment>
<name>A0AAE8W808_9ACTN</name>
<feature type="domain" description="Beta-ketoacyl-[acyl-carrier-protein] synthase III N-terminal" evidence="11">
    <location>
        <begin position="124"/>
        <end position="201"/>
    </location>
</feature>
<dbReference type="SUPFAM" id="SSF53901">
    <property type="entry name" value="Thiolase-like"/>
    <property type="match status" value="1"/>
</dbReference>
<dbReference type="Pfam" id="PF08541">
    <property type="entry name" value="ACP_syn_III_C"/>
    <property type="match status" value="1"/>
</dbReference>
<evidence type="ECO:0000256" key="5">
    <source>
        <dbReference type="ARBA" id="ARBA00022679"/>
    </source>
</evidence>
<dbReference type="GO" id="GO:0006633">
    <property type="term" value="P:fatty acid biosynthetic process"/>
    <property type="evidence" value="ECO:0007669"/>
    <property type="project" value="UniProtKB-KW"/>
</dbReference>
<feature type="domain" description="Beta-ketoacyl-[acyl-carrier-protein] synthase III C-terminal" evidence="10">
    <location>
        <begin position="239"/>
        <end position="327"/>
    </location>
</feature>
<dbReference type="PANTHER" id="PTHR34069:SF2">
    <property type="entry name" value="BETA-KETOACYL-[ACYL-CARRIER-PROTEIN] SYNTHASE III"/>
    <property type="match status" value="1"/>
</dbReference>
<accession>A0AAE8W808</accession>
<evidence type="ECO:0000313" key="13">
    <source>
        <dbReference type="Proteomes" id="UP000318720"/>
    </source>
</evidence>